<evidence type="ECO:0000313" key="2">
    <source>
        <dbReference type="Proteomes" id="UP000063063"/>
    </source>
</evidence>
<name>A0AC62A627_LEIPA</name>
<dbReference type="EMBL" id="CP009389">
    <property type="protein sequence ID" value="XUY37207.1"/>
    <property type="molecule type" value="Genomic_DNA"/>
</dbReference>
<gene>
    <name evidence="1" type="ORF">LPMP_2020600</name>
</gene>
<protein>
    <submittedName>
        <fullName evidence="1">Amastin-like surface protein, putative</fullName>
    </submittedName>
</protein>
<keyword evidence="2" id="KW-1185">Reference proteome</keyword>
<proteinExistence type="predicted"/>
<sequence length="192" mass="21604">MEWNIALLVYVVLQFIAFLFVLVATPLDMLRFKPNFRRIEGCVTLWGHKTVCNSMFYDRNLYEAWGICPSRLMRFRVADAFAIISIVVYGAAFILGVIMLFCCSCLRFVCVLLNIVGAVTVCVVWAAMVVTFFKDDDEDCPALQGFAQYGVGFALLIIAWVLDVINIIFLVLSMTTAALSANGQVEQEERKL</sequence>
<reference evidence="1 2" key="1">
    <citation type="journal article" date="2015" name="Sci. Rep.">
        <title>The genome of Leishmania panamensis: insights into genomics of the L. (Viannia) subgenus.</title>
        <authorList>
            <person name="Llanes A."/>
            <person name="Restrepo C.M."/>
            <person name="Vecchio G.D."/>
            <person name="Anguizola F.J."/>
            <person name="Lleonart R."/>
        </authorList>
    </citation>
    <scope>NUCLEOTIDE SEQUENCE [LARGE SCALE GENOMIC DNA]</scope>
    <source>
        <strain evidence="1 2">MHOM/PA/94/PSC-1</strain>
    </source>
</reference>
<evidence type="ECO:0000313" key="1">
    <source>
        <dbReference type="EMBL" id="XUY37207.1"/>
    </source>
</evidence>
<organism evidence="1 2">
    <name type="scientific">Leishmania panamensis</name>
    <dbReference type="NCBI Taxonomy" id="5679"/>
    <lineage>
        <taxon>Eukaryota</taxon>
        <taxon>Discoba</taxon>
        <taxon>Euglenozoa</taxon>
        <taxon>Kinetoplastea</taxon>
        <taxon>Metakinetoplastina</taxon>
        <taxon>Trypanosomatida</taxon>
        <taxon>Trypanosomatidae</taxon>
        <taxon>Leishmaniinae</taxon>
        <taxon>Leishmania</taxon>
        <taxon>Leishmania guyanensis species complex</taxon>
    </lineage>
</organism>
<accession>A0AC62A627</accession>
<dbReference type="Proteomes" id="UP000063063">
    <property type="component" value="Chromosome 20"/>
</dbReference>